<dbReference type="Proteomes" id="UP000235826">
    <property type="component" value="Chromosome"/>
</dbReference>
<protein>
    <submittedName>
        <fullName evidence="1">Uncharacterized protein</fullName>
    </submittedName>
</protein>
<sequence length="269" mass="31366">MSKYFSDGLKEIDKQVIEGLKTLPLSHNCPFRQLQSILDDKIIKANPCNIFEGEELAYFFYGKPTYFDDEAFLPVFLLFDFFENENVEHRIAPFDTGAYFKGHLDKNKKGNLNDANKGICLNDFCYDSDVGEDSIDYGKKIVNYFFTSNNHYYRNLIKKGIKHLSLPSAYYNKIVSGRSYTQYYDSRSSSIEVQFKKDFDLTKNKIIYALIPSDIGDLVKTKLKLLNPNVKIDVYMEEEFGYEEQHLRDLLTEAKVMVRNFLEVNGYFN</sequence>
<organism evidence="1 2">
    <name type="scientific">Flavivirga eckloniae</name>
    <dbReference type="NCBI Taxonomy" id="1803846"/>
    <lineage>
        <taxon>Bacteria</taxon>
        <taxon>Pseudomonadati</taxon>
        <taxon>Bacteroidota</taxon>
        <taxon>Flavobacteriia</taxon>
        <taxon>Flavobacteriales</taxon>
        <taxon>Flavobacteriaceae</taxon>
        <taxon>Flavivirga</taxon>
    </lineage>
</organism>
<accession>A0A2K9PR45</accession>
<dbReference type="EMBL" id="CP025791">
    <property type="protein sequence ID" value="AUP79509.1"/>
    <property type="molecule type" value="Genomic_DNA"/>
</dbReference>
<dbReference type="OrthoDB" id="9127354at2"/>
<dbReference type="RefSeq" id="WP_102756164.1">
    <property type="nucleotide sequence ID" value="NZ_CP025791.1"/>
</dbReference>
<evidence type="ECO:0000313" key="2">
    <source>
        <dbReference type="Proteomes" id="UP000235826"/>
    </source>
</evidence>
<dbReference type="AlphaFoldDB" id="A0A2K9PR45"/>
<gene>
    <name evidence="1" type="ORF">C1H87_12650</name>
</gene>
<reference evidence="1 2" key="1">
    <citation type="submission" date="2018-01" db="EMBL/GenBank/DDBJ databases">
        <title>Complete genome sequence of Flavivirga eckloniae ECD14 isolated from seaweed Ecklonia cava.</title>
        <authorList>
            <person name="Lee J.H."/>
            <person name="Baik K.S."/>
            <person name="Seong C.N."/>
        </authorList>
    </citation>
    <scope>NUCLEOTIDE SEQUENCE [LARGE SCALE GENOMIC DNA]</scope>
    <source>
        <strain evidence="1 2">ECD14</strain>
    </source>
</reference>
<dbReference type="KEGG" id="fek:C1H87_12650"/>
<keyword evidence="2" id="KW-1185">Reference proteome</keyword>
<name>A0A2K9PR45_9FLAO</name>
<proteinExistence type="predicted"/>
<evidence type="ECO:0000313" key="1">
    <source>
        <dbReference type="EMBL" id="AUP79509.1"/>
    </source>
</evidence>